<reference evidence="1" key="1">
    <citation type="journal article" date="2023" name="Mol. Biol. Evol.">
        <title>Third-Generation Sequencing Reveals the Adaptive Role of the Epigenome in Three Deep-Sea Polychaetes.</title>
        <authorList>
            <person name="Perez M."/>
            <person name="Aroh O."/>
            <person name="Sun Y."/>
            <person name="Lan Y."/>
            <person name="Juniper S.K."/>
            <person name="Young C.R."/>
            <person name="Angers B."/>
            <person name="Qian P.Y."/>
        </authorList>
    </citation>
    <scope>NUCLEOTIDE SEQUENCE</scope>
    <source>
        <strain evidence="1">R07B-5</strain>
    </source>
</reference>
<accession>A0AAD9N806</accession>
<gene>
    <name evidence="1" type="ORF">NP493_1801g00016</name>
</gene>
<name>A0AAD9N806_RIDPI</name>
<dbReference type="PANTHER" id="PTHR33395">
    <property type="entry name" value="TRANSCRIPTASE, PUTATIVE-RELATED-RELATED"/>
    <property type="match status" value="1"/>
</dbReference>
<comment type="caution">
    <text evidence="1">The sequence shown here is derived from an EMBL/GenBank/DDBJ whole genome shotgun (WGS) entry which is preliminary data.</text>
</comment>
<sequence>MVAMKIRDMKDNKSPGVDGIPPKLLLEIVEQISIPLATVFNLSLEEGIVPLEWKEANIIPLFKKGSRNKLENYRPVSLTSVICKY</sequence>
<dbReference type="PANTHER" id="PTHR33395:SF22">
    <property type="entry name" value="REVERSE TRANSCRIPTASE DOMAIN-CONTAINING PROTEIN"/>
    <property type="match status" value="1"/>
</dbReference>
<dbReference type="GO" id="GO:0061343">
    <property type="term" value="P:cell adhesion involved in heart morphogenesis"/>
    <property type="evidence" value="ECO:0007669"/>
    <property type="project" value="TreeGrafter"/>
</dbReference>
<dbReference type="EMBL" id="JAODUO010001799">
    <property type="protein sequence ID" value="KAK2158426.1"/>
    <property type="molecule type" value="Genomic_DNA"/>
</dbReference>
<protein>
    <recommendedName>
        <fullName evidence="3">RNA-directed DNA polymerase from mobile element jockey</fullName>
    </recommendedName>
</protein>
<evidence type="ECO:0008006" key="3">
    <source>
        <dbReference type="Google" id="ProtNLM"/>
    </source>
</evidence>
<dbReference type="GO" id="GO:0031012">
    <property type="term" value="C:extracellular matrix"/>
    <property type="evidence" value="ECO:0007669"/>
    <property type="project" value="TreeGrafter"/>
</dbReference>
<dbReference type="GO" id="GO:0007508">
    <property type="term" value="P:larval heart development"/>
    <property type="evidence" value="ECO:0007669"/>
    <property type="project" value="TreeGrafter"/>
</dbReference>
<keyword evidence="2" id="KW-1185">Reference proteome</keyword>
<evidence type="ECO:0000313" key="1">
    <source>
        <dbReference type="EMBL" id="KAK2158426.1"/>
    </source>
</evidence>
<evidence type="ECO:0000313" key="2">
    <source>
        <dbReference type="Proteomes" id="UP001209878"/>
    </source>
</evidence>
<organism evidence="1 2">
    <name type="scientific">Ridgeia piscesae</name>
    <name type="common">Tubeworm</name>
    <dbReference type="NCBI Taxonomy" id="27915"/>
    <lineage>
        <taxon>Eukaryota</taxon>
        <taxon>Metazoa</taxon>
        <taxon>Spiralia</taxon>
        <taxon>Lophotrochozoa</taxon>
        <taxon>Annelida</taxon>
        <taxon>Polychaeta</taxon>
        <taxon>Sedentaria</taxon>
        <taxon>Canalipalpata</taxon>
        <taxon>Sabellida</taxon>
        <taxon>Siboglinidae</taxon>
        <taxon>Ridgeia</taxon>
    </lineage>
</organism>
<proteinExistence type="predicted"/>
<dbReference type="Proteomes" id="UP001209878">
    <property type="component" value="Unassembled WGS sequence"/>
</dbReference>
<dbReference type="AlphaFoldDB" id="A0AAD9N806"/>